<dbReference type="EMBL" id="WHUW01000010">
    <property type="protein sequence ID" value="KAF8441471.1"/>
    <property type="molecule type" value="Genomic_DNA"/>
</dbReference>
<sequence length="132" mass="14394">MLSRRPTGPIRHLLGFRRTMAMVTTESGSRGPVETAVHRKLTTLLKPSRLTITNDSHLHRHHAAMRAQGGGSGETHFAVQIISEAFEGKSTLQRHRLVYSALSDELAQGLHALSLKTATPLEAQQLAVGQAE</sequence>
<comment type="caution">
    <text evidence="2">The sequence shown here is derived from an EMBL/GenBank/DDBJ whole genome shotgun (WGS) entry which is preliminary data.</text>
</comment>
<gene>
    <name evidence="2" type="ORF">L210DRAFT_3537267</name>
</gene>
<dbReference type="AlphaFoldDB" id="A0AAD4BWQ6"/>
<evidence type="ECO:0000256" key="1">
    <source>
        <dbReference type="RuleBase" id="RU003860"/>
    </source>
</evidence>
<dbReference type="GO" id="GO:0044572">
    <property type="term" value="P:[4Fe-4S] cluster assembly"/>
    <property type="evidence" value="ECO:0007669"/>
    <property type="project" value="TreeGrafter"/>
</dbReference>
<reference evidence="2" key="2">
    <citation type="journal article" date="2020" name="Nat. Commun.">
        <title>Large-scale genome sequencing of mycorrhizal fungi provides insights into the early evolution of symbiotic traits.</title>
        <authorList>
            <person name="Miyauchi S."/>
            <person name="Kiss E."/>
            <person name="Kuo A."/>
            <person name="Drula E."/>
            <person name="Kohler A."/>
            <person name="Sanchez-Garcia M."/>
            <person name="Morin E."/>
            <person name="Andreopoulos B."/>
            <person name="Barry K.W."/>
            <person name="Bonito G."/>
            <person name="Buee M."/>
            <person name="Carver A."/>
            <person name="Chen C."/>
            <person name="Cichocki N."/>
            <person name="Clum A."/>
            <person name="Culley D."/>
            <person name="Crous P.W."/>
            <person name="Fauchery L."/>
            <person name="Girlanda M."/>
            <person name="Hayes R.D."/>
            <person name="Keri Z."/>
            <person name="LaButti K."/>
            <person name="Lipzen A."/>
            <person name="Lombard V."/>
            <person name="Magnuson J."/>
            <person name="Maillard F."/>
            <person name="Murat C."/>
            <person name="Nolan M."/>
            <person name="Ohm R.A."/>
            <person name="Pangilinan J."/>
            <person name="Pereira M.F."/>
            <person name="Perotto S."/>
            <person name="Peter M."/>
            <person name="Pfister S."/>
            <person name="Riley R."/>
            <person name="Sitrit Y."/>
            <person name="Stielow J.B."/>
            <person name="Szollosi G."/>
            <person name="Zifcakova L."/>
            <person name="Stursova M."/>
            <person name="Spatafora J.W."/>
            <person name="Tedersoo L."/>
            <person name="Vaario L.M."/>
            <person name="Yamada A."/>
            <person name="Yan M."/>
            <person name="Wang P."/>
            <person name="Xu J."/>
            <person name="Bruns T."/>
            <person name="Baldrian P."/>
            <person name="Vilgalys R."/>
            <person name="Dunand C."/>
            <person name="Henrissat B."/>
            <person name="Grigoriev I.V."/>
            <person name="Hibbett D."/>
            <person name="Nagy L.G."/>
            <person name="Martin F.M."/>
        </authorList>
    </citation>
    <scope>NUCLEOTIDE SEQUENCE</scope>
    <source>
        <strain evidence="2">BED1</strain>
    </source>
</reference>
<dbReference type="SUPFAM" id="SSF82657">
    <property type="entry name" value="BolA-like"/>
    <property type="match status" value="1"/>
</dbReference>
<dbReference type="Pfam" id="PF01722">
    <property type="entry name" value="BolA"/>
    <property type="match status" value="1"/>
</dbReference>
<dbReference type="PANTHER" id="PTHR46230">
    <property type="match status" value="1"/>
</dbReference>
<keyword evidence="3" id="KW-1185">Reference proteome</keyword>
<evidence type="ECO:0000313" key="3">
    <source>
        <dbReference type="Proteomes" id="UP001194468"/>
    </source>
</evidence>
<proteinExistence type="inferred from homology"/>
<comment type="similarity">
    <text evidence="1">Belongs to the BolA/IbaG family.</text>
</comment>
<evidence type="ECO:0000313" key="2">
    <source>
        <dbReference type="EMBL" id="KAF8441471.1"/>
    </source>
</evidence>
<dbReference type="PANTHER" id="PTHR46230:SF7">
    <property type="entry name" value="BOLA-LIKE PROTEIN 1"/>
    <property type="match status" value="1"/>
</dbReference>
<reference evidence="2" key="1">
    <citation type="submission" date="2019-10" db="EMBL/GenBank/DDBJ databases">
        <authorList>
            <consortium name="DOE Joint Genome Institute"/>
            <person name="Kuo A."/>
            <person name="Miyauchi S."/>
            <person name="Kiss E."/>
            <person name="Drula E."/>
            <person name="Kohler A."/>
            <person name="Sanchez-Garcia M."/>
            <person name="Andreopoulos B."/>
            <person name="Barry K.W."/>
            <person name="Bonito G."/>
            <person name="Buee M."/>
            <person name="Carver A."/>
            <person name="Chen C."/>
            <person name="Cichocki N."/>
            <person name="Clum A."/>
            <person name="Culley D."/>
            <person name="Crous P.W."/>
            <person name="Fauchery L."/>
            <person name="Girlanda M."/>
            <person name="Hayes R."/>
            <person name="Keri Z."/>
            <person name="LaButti K."/>
            <person name="Lipzen A."/>
            <person name="Lombard V."/>
            <person name="Magnuson J."/>
            <person name="Maillard F."/>
            <person name="Morin E."/>
            <person name="Murat C."/>
            <person name="Nolan M."/>
            <person name="Ohm R."/>
            <person name="Pangilinan J."/>
            <person name="Pereira M."/>
            <person name="Perotto S."/>
            <person name="Peter M."/>
            <person name="Riley R."/>
            <person name="Sitrit Y."/>
            <person name="Stielow B."/>
            <person name="Szollosi G."/>
            <person name="Zifcakova L."/>
            <person name="Stursova M."/>
            <person name="Spatafora J.W."/>
            <person name="Tedersoo L."/>
            <person name="Vaario L.-M."/>
            <person name="Yamada A."/>
            <person name="Yan M."/>
            <person name="Wang P."/>
            <person name="Xu J."/>
            <person name="Bruns T."/>
            <person name="Baldrian P."/>
            <person name="Vilgalys R."/>
            <person name="Henrissat B."/>
            <person name="Grigoriev I.V."/>
            <person name="Hibbett D."/>
            <person name="Nagy L.G."/>
            <person name="Martin F.M."/>
        </authorList>
    </citation>
    <scope>NUCLEOTIDE SEQUENCE</scope>
    <source>
        <strain evidence="2">BED1</strain>
    </source>
</reference>
<dbReference type="Proteomes" id="UP001194468">
    <property type="component" value="Unassembled WGS sequence"/>
</dbReference>
<organism evidence="2 3">
    <name type="scientific">Boletus edulis BED1</name>
    <dbReference type="NCBI Taxonomy" id="1328754"/>
    <lineage>
        <taxon>Eukaryota</taxon>
        <taxon>Fungi</taxon>
        <taxon>Dikarya</taxon>
        <taxon>Basidiomycota</taxon>
        <taxon>Agaricomycotina</taxon>
        <taxon>Agaricomycetes</taxon>
        <taxon>Agaricomycetidae</taxon>
        <taxon>Boletales</taxon>
        <taxon>Boletineae</taxon>
        <taxon>Boletaceae</taxon>
        <taxon>Boletoideae</taxon>
        <taxon>Boletus</taxon>
    </lineage>
</organism>
<dbReference type="Gene3D" id="3.30.300.90">
    <property type="entry name" value="BolA-like"/>
    <property type="match status" value="1"/>
</dbReference>
<dbReference type="InterPro" id="IPR036065">
    <property type="entry name" value="BolA-like_sf"/>
</dbReference>
<dbReference type="GO" id="GO:0005759">
    <property type="term" value="C:mitochondrial matrix"/>
    <property type="evidence" value="ECO:0007669"/>
    <property type="project" value="TreeGrafter"/>
</dbReference>
<accession>A0AAD4BWQ6</accession>
<name>A0AAD4BWQ6_BOLED</name>
<protein>
    <submittedName>
        <fullName evidence="2">Bola-like protein-domain-containing protein</fullName>
    </submittedName>
</protein>
<dbReference type="InterPro" id="IPR002634">
    <property type="entry name" value="BolA"/>
</dbReference>